<feature type="compositionally biased region" description="Basic and acidic residues" evidence="1">
    <location>
        <begin position="170"/>
        <end position="181"/>
    </location>
</feature>
<proteinExistence type="predicted"/>
<feature type="transmembrane region" description="Helical" evidence="2">
    <location>
        <begin position="6"/>
        <end position="26"/>
    </location>
</feature>
<dbReference type="InterPro" id="IPR008613">
    <property type="entry name" value="Excalibur_Ca-bd_domain"/>
</dbReference>
<reference evidence="4 5" key="1">
    <citation type="submission" date="2023-07" db="EMBL/GenBank/DDBJ databases">
        <title>Sorghum-associated microbial communities from plants grown in Nebraska, USA.</title>
        <authorList>
            <person name="Schachtman D."/>
        </authorList>
    </citation>
    <scope>NUCLEOTIDE SEQUENCE [LARGE SCALE GENOMIC DNA]</scope>
    <source>
        <strain evidence="4 5">4272</strain>
    </source>
</reference>
<evidence type="ECO:0000256" key="1">
    <source>
        <dbReference type="SAM" id="MobiDB-lite"/>
    </source>
</evidence>
<keyword evidence="2" id="KW-0812">Transmembrane</keyword>
<sequence length="181" mass="18043">MQAIVSILMIVWIAMVVIAGIGLIRGHLDWARLHSRKAAGVLLAASLPVFVLIGLLAPKDSGTTRTPAIPHIPVTTAPAAATPASSTPTAASATTAATTTTAGIPFQSPASPPPPSTVQAPAPAPAFVPAPAAAEPPAAPPSEAYYPNCAAARAAGAAPILRGLPGYRPGLDRDNDGIACE</sequence>
<feature type="domain" description="Excalibur calcium-binding" evidence="3">
    <location>
        <begin position="145"/>
        <end position="181"/>
    </location>
</feature>
<feature type="compositionally biased region" description="Pro residues" evidence="1">
    <location>
        <begin position="110"/>
        <end position="124"/>
    </location>
</feature>
<protein>
    <recommendedName>
        <fullName evidence="3">Excalibur calcium-binding domain-containing protein</fullName>
    </recommendedName>
</protein>
<comment type="caution">
    <text evidence="4">The sequence shown here is derived from an EMBL/GenBank/DDBJ whole genome shotgun (WGS) entry which is preliminary data.</text>
</comment>
<dbReference type="Proteomes" id="UP001251217">
    <property type="component" value="Unassembled WGS sequence"/>
</dbReference>
<organism evidence="4 5">
    <name type="scientific">Nocardia kruczakiae</name>
    <dbReference type="NCBI Taxonomy" id="261477"/>
    <lineage>
        <taxon>Bacteria</taxon>
        <taxon>Bacillati</taxon>
        <taxon>Actinomycetota</taxon>
        <taxon>Actinomycetes</taxon>
        <taxon>Mycobacteriales</taxon>
        <taxon>Nocardiaceae</taxon>
        <taxon>Nocardia</taxon>
    </lineage>
</organism>
<evidence type="ECO:0000256" key="2">
    <source>
        <dbReference type="SAM" id="Phobius"/>
    </source>
</evidence>
<dbReference type="SMART" id="SM00894">
    <property type="entry name" value="Excalibur"/>
    <property type="match status" value="1"/>
</dbReference>
<dbReference type="EMBL" id="JAVDWW010000004">
    <property type="protein sequence ID" value="MDR7169534.1"/>
    <property type="molecule type" value="Genomic_DNA"/>
</dbReference>
<keyword evidence="5" id="KW-1185">Reference proteome</keyword>
<accession>A0ABU1XGR6</accession>
<evidence type="ECO:0000313" key="4">
    <source>
        <dbReference type="EMBL" id="MDR7169534.1"/>
    </source>
</evidence>
<evidence type="ECO:0000313" key="5">
    <source>
        <dbReference type="Proteomes" id="UP001251217"/>
    </source>
</evidence>
<feature type="transmembrane region" description="Helical" evidence="2">
    <location>
        <begin position="38"/>
        <end position="57"/>
    </location>
</feature>
<keyword evidence="2" id="KW-1133">Transmembrane helix</keyword>
<evidence type="ECO:0000259" key="3">
    <source>
        <dbReference type="SMART" id="SM00894"/>
    </source>
</evidence>
<feature type="region of interest" description="Disordered" evidence="1">
    <location>
        <begin position="102"/>
        <end position="124"/>
    </location>
</feature>
<dbReference type="RefSeq" id="WP_310402632.1">
    <property type="nucleotide sequence ID" value="NZ_JAVDWW010000004.1"/>
</dbReference>
<name>A0ABU1XGR6_9NOCA</name>
<keyword evidence="2" id="KW-0472">Membrane</keyword>
<gene>
    <name evidence="4" type="ORF">J2W56_003275</name>
</gene>
<feature type="region of interest" description="Disordered" evidence="1">
    <location>
        <begin position="161"/>
        <end position="181"/>
    </location>
</feature>
<dbReference type="Pfam" id="PF05901">
    <property type="entry name" value="Excalibur"/>
    <property type="match status" value="1"/>
</dbReference>